<dbReference type="Proteomes" id="UP000777438">
    <property type="component" value="Unassembled WGS sequence"/>
</dbReference>
<keyword evidence="4" id="KW-1185">Reference proteome</keyword>
<feature type="region of interest" description="Disordered" evidence="1">
    <location>
        <begin position="1"/>
        <end position="278"/>
    </location>
</feature>
<comment type="caution">
    <text evidence="3">The sequence shown here is derived from an EMBL/GenBank/DDBJ whole genome shotgun (WGS) entry which is preliminary data.</text>
</comment>
<dbReference type="PROSITE" id="PS50053">
    <property type="entry name" value="UBIQUITIN_2"/>
    <property type="match status" value="1"/>
</dbReference>
<dbReference type="SUPFAM" id="SSF54236">
    <property type="entry name" value="Ubiquitin-like"/>
    <property type="match status" value="1"/>
</dbReference>
<feature type="compositionally biased region" description="Acidic residues" evidence="1">
    <location>
        <begin position="112"/>
        <end position="121"/>
    </location>
</feature>
<feature type="domain" description="Ubiquitin-like" evidence="2">
    <location>
        <begin position="456"/>
        <end position="528"/>
    </location>
</feature>
<evidence type="ECO:0000313" key="4">
    <source>
        <dbReference type="Proteomes" id="UP000777438"/>
    </source>
</evidence>
<dbReference type="InterPro" id="IPR029071">
    <property type="entry name" value="Ubiquitin-like_domsf"/>
</dbReference>
<feature type="compositionally biased region" description="Acidic residues" evidence="1">
    <location>
        <begin position="160"/>
        <end position="169"/>
    </location>
</feature>
<feature type="compositionally biased region" description="Acidic residues" evidence="1">
    <location>
        <begin position="437"/>
        <end position="450"/>
    </location>
</feature>
<sequence length="528" mass="59417">MPEDFLASPPKKKKLPFKPTALRRHPVAKSAPVHDGEGSDNDDGLDLFRRSKEMAPIVAADRERRLKRKQKQRELEEQREEEQRGVASGKRPLEAEQPDAPSSSGKPRSDDAETQDAEIVEATDQPTTQKEEDRASELVTPPPSKRSRTGTESSRKPSETIEEATEEVAEPSPSVRRIKHSYRAPESPVRPSPSQGPPLRRSSRNHQSPVKPESSQKQSFNPSQAPVISLDSDSDSDIDAKPSPAILSHNSSGSSAVEILGPSSPQPSAPSVPEAEDDEFAEYVRRAREQRAKDEALLRSSSNGSLTKEATEIFISSVIPNTKPIRVKSLFNQPLRLIRDTWLATQRKHNIPVPTEHPDDVILTWRRKKVYNYSTLQSLGIRPGGDGRLVVDGRLVPESFAGFNESRNRVNLEVWTHELFQEMEADEDLRRRRDAGELEEEEEEPEEEEPAPVTKLKVILKSKDLEEVKLSVRPETTIETLITGFRTQRDIPASKDVSLWFDGERLEEHMTMDDCEIDDMDTIEVHMK</sequence>
<dbReference type="InterPro" id="IPR022617">
    <property type="entry name" value="Rad60/SUMO-like_dom"/>
</dbReference>
<dbReference type="Pfam" id="PF11976">
    <property type="entry name" value="Rad60-SLD"/>
    <property type="match status" value="1"/>
</dbReference>
<dbReference type="CDD" id="cd01763">
    <property type="entry name" value="Ubl_SUMO_like"/>
    <property type="match status" value="1"/>
</dbReference>
<name>A0A9P9AV35_9HYPO</name>
<evidence type="ECO:0000259" key="2">
    <source>
        <dbReference type="PROSITE" id="PS50053"/>
    </source>
</evidence>
<dbReference type="AlphaFoldDB" id="A0A9P9AV35"/>
<dbReference type="OrthoDB" id="3365399at2759"/>
<proteinExistence type="predicted"/>
<organism evidence="3 4">
    <name type="scientific">Thelonectria olida</name>
    <dbReference type="NCBI Taxonomy" id="1576542"/>
    <lineage>
        <taxon>Eukaryota</taxon>
        <taxon>Fungi</taxon>
        <taxon>Dikarya</taxon>
        <taxon>Ascomycota</taxon>
        <taxon>Pezizomycotina</taxon>
        <taxon>Sordariomycetes</taxon>
        <taxon>Hypocreomycetidae</taxon>
        <taxon>Hypocreales</taxon>
        <taxon>Nectriaceae</taxon>
        <taxon>Thelonectria</taxon>
    </lineage>
</organism>
<feature type="compositionally biased region" description="Basic residues" evidence="1">
    <location>
        <begin position="10"/>
        <end position="27"/>
    </location>
</feature>
<feature type="region of interest" description="Disordered" evidence="1">
    <location>
        <begin position="426"/>
        <end position="453"/>
    </location>
</feature>
<evidence type="ECO:0000256" key="1">
    <source>
        <dbReference type="SAM" id="MobiDB-lite"/>
    </source>
</evidence>
<dbReference type="EMBL" id="JAGPYM010000002">
    <property type="protein sequence ID" value="KAH6898488.1"/>
    <property type="molecule type" value="Genomic_DNA"/>
</dbReference>
<reference evidence="3 4" key="1">
    <citation type="journal article" date="2021" name="Nat. Commun.">
        <title>Genetic determinants of endophytism in the Arabidopsis root mycobiome.</title>
        <authorList>
            <person name="Mesny F."/>
            <person name="Miyauchi S."/>
            <person name="Thiergart T."/>
            <person name="Pickel B."/>
            <person name="Atanasova L."/>
            <person name="Karlsson M."/>
            <person name="Huettel B."/>
            <person name="Barry K.W."/>
            <person name="Haridas S."/>
            <person name="Chen C."/>
            <person name="Bauer D."/>
            <person name="Andreopoulos W."/>
            <person name="Pangilinan J."/>
            <person name="LaButti K."/>
            <person name="Riley R."/>
            <person name="Lipzen A."/>
            <person name="Clum A."/>
            <person name="Drula E."/>
            <person name="Henrissat B."/>
            <person name="Kohler A."/>
            <person name="Grigoriev I.V."/>
            <person name="Martin F.M."/>
            <person name="Hacquard S."/>
        </authorList>
    </citation>
    <scope>NUCLEOTIDE SEQUENCE [LARGE SCALE GENOMIC DNA]</scope>
    <source>
        <strain evidence="3 4">MPI-CAGE-CH-0241</strain>
    </source>
</reference>
<protein>
    <submittedName>
        <fullName evidence="3">Ubiquitin-2 like Rad60 SUMO-like-domain-containing protein</fullName>
    </submittedName>
</protein>
<gene>
    <name evidence="3" type="ORF">B0T10DRAFT_111070</name>
</gene>
<accession>A0A9P9AV35</accession>
<dbReference type="InterPro" id="IPR000626">
    <property type="entry name" value="Ubiquitin-like_dom"/>
</dbReference>
<dbReference type="Gene3D" id="3.10.20.90">
    <property type="entry name" value="Phosphatidylinositol 3-kinase Catalytic Subunit, Chain A, domain 1"/>
    <property type="match status" value="1"/>
</dbReference>
<evidence type="ECO:0000313" key="3">
    <source>
        <dbReference type="EMBL" id="KAH6898488.1"/>
    </source>
</evidence>
<feature type="compositionally biased region" description="Polar residues" evidence="1">
    <location>
        <begin position="205"/>
        <end position="226"/>
    </location>
</feature>
<dbReference type="SMART" id="SM00213">
    <property type="entry name" value="UBQ"/>
    <property type="match status" value="1"/>
</dbReference>
<feature type="compositionally biased region" description="Basic and acidic residues" evidence="1">
    <location>
        <begin position="72"/>
        <end position="84"/>
    </location>
</feature>